<dbReference type="EMBL" id="CACVBM020001223">
    <property type="protein sequence ID" value="CAA7040115.1"/>
    <property type="molecule type" value="Genomic_DNA"/>
</dbReference>
<gene>
    <name evidence="2" type="ORF">MERR_LOCUS27350</name>
</gene>
<evidence type="ECO:0000259" key="1">
    <source>
        <dbReference type="Pfam" id="PF01936"/>
    </source>
</evidence>
<evidence type="ECO:0000313" key="3">
    <source>
        <dbReference type="Proteomes" id="UP000467841"/>
    </source>
</evidence>
<dbReference type="PANTHER" id="PTHR14379">
    <property type="entry name" value="LIMKAIN B LKAP"/>
    <property type="match status" value="1"/>
</dbReference>
<name>A0A6D2JLL8_9BRAS</name>
<dbReference type="Pfam" id="PF01936">
    <property type="entry name" value="NYN"/>
    <property type="match status" value="1"/>
</dbReference>
<proteinExistence type="predicted"/>
<dbReference type="GO" id="GO:0004540">
    <property type="term" value="F:RNA nuclease activity"/>
    <property type="evidence" value="ECO:0007669"/>
    <property type="project" value="InterPro"/>
</dbReference>
<dbReference type="GO" id="GO:0010468">
    <property type="term" value="P:regulation of gene expression"/>
    <property type="evidence" value="ECO:0007669"/>
    <property type="project" value="InterPro"/>
</dbReference>
<dbReference type="AlphaFoldDB" id="A0A6D2JLL8"/>
<feature type="domain" description="NYN" evidence="1">
    <location>
        <begin position="239"/>
        <end position="374"/>
    </location>
</feature>
<organism evidence="2 3">
    <name type="scientific">Microthlaspi erraticum</name>
    <dbReference type="NCBI Taxonomy" id="1685480"/>
    <lineage>
        <taxon>Eukaryota</taxon>
        <taxon>Viridiplantae</taxon>
        <taxon>Streptophyta</taxon>
        <taxon>Embryophyta</taxon>
        <taxon>Tracheophyta</taxon>
        <taxon>Spermatophyta</taxon>
        <taxon>Magnoliopsida</taxon>
        <taxon>eudicotyledons</taxon>
        <taxon>Gunneridae</taxon>
        <taxon>Pentapetalae</taxon>
        <taxon>rosids</taxon>
        <taxon>malvids</taxon>
        <taxon>Brassicales</taxon>
        <taxon>Brassicaceae</taxon>
        <taxon>Coluteocarpeae</taxon>
        <taxon>Microthlaspi</taxon>
    </lineage>
</organism>
<comment type="caution">
    <text evidence="2">The sequence shown here is derived from an EMBL/GenBank/DDBJ whole genome shotgun (WGS) entry which is preliminary data.</text>
</comment>
<dbReference type="CDD" id="cd10910">
    <property type="entry name" value="PIN_limkain_b1_N_like"/>
    <property type="match status" value="1"/>
</dbReference>
<dbReference type="PANTHER" id="PTHR14379:SF58">
    <property type="entry name" value="NYN DOMAIN-CONTAINING PROTEIN"/>
    <property type="match status" value="1"/>
</dbReference>
<evidence type="ECO:0000313" key="2">
    <source>
        <dbReference type="EMBL" id="CAA7040115.1"/>
    </source>
</evidence>
<sequence length="715" mass="80723">MAGEDENMSSSPVETVKPDCPVIPNCSVKRPNFPECIGVFWDVVDFPFPEGLSPNMIYHTTRLFLHSLGCCGDMLIIAYVDKEQFDDKLVRAYEDAGIDIVPRLADNHTWCRSTSLDIAMWELDMRNEDFHGKTLMVLSKEIEKESFFSTFLESMACPCHHVFVTLDHDPSPNSLLERVCFDLLLEPDSLVESTFYEPIDQSETSLGSSDGKGKREEVSIYDFSYETMPSCPIIPELGTCVFWDGVDFPINNVPYHAYTLAQLALEAHGLLPGASTSVVAYINEGSERKVDGITIIPCQGDDEARSHAMLVDIVLWAMENPASYFRPRTLLLVSESIKQETDFLSALEALHERHYNVLLGLPQDLSEPMTIESLDKDCRPSQRPERVVGGFSNGVASLDGEGFCGSIAEADTMIFWDVHCPADFSIVDQVLEKKGYIGSVIIKPYVHEDDDSMDKETFGRFRFKSTTRVGSAKYATRMLLDMIFWAMNNDGMPHNLMLISKPSDKCDAVIQALERRGINIVFRPSHHVASVDQSTVSRFGSLCESPPVGAEKLIKQSRVLTDLSRELAWDDVVVFWLVDNCPTHPRKIWCNIKSALEKKGYRSIISTFTVYIDKRNFSDEMRHVFHKAGVHAKIIPEEDRLGKVTTMLLDMISWRRGLWRPPNFLVISEPFEDPICDMVVQGLKLRGCNVLFELPRYMLTFGSSRWSAKSVLHAI</sequence>
<dbReference type="InterPro" id="IPR024768">
    <property type="entry name" value="Marf1"/>
</dbReference>
<dbReference type="InterPro" id="IPR021139">
    <property type="entry name" value="NYN"/>
</dbReference>
<accession>A0A6D2JLL8</accession>
<dbReference type="OrthoDB" id="1102742at2759"/>
<reference evidence="2" key="1">
    <citation type="submission" date="2020-01" db="EMBL/GenBank/DDBJ databases">
        <authorList>
            <person name="Mishra B."/>
        </authorList>
    </citation>
    <scope>NUCLEOTIDE SEQUENCE [LARGE SCALE GENOMIC DNA]</scope>
</reference>
<keyword evidence="3" id="KW-1185">Reference proteome</keyword>
<dbReference type="GO" id="GO:0005777">
    <property type="term" value="C:peroxisome"/>
    <property type="evidence" value="ECO:0007669"/>
    <property type="project" value="InterPro"/>
</dbReference>
<protein>
    <recommendedName>
        <fullName evidence="1">NYN domain-containing protein</fullName>
    </recommendedName>
</protein>
<dbReference type="Proteomes" id="UP000467841">
    <property type="component" value="Unassembled WGS sequence"/>
</dbReference>